<comment type="similarity">
    <text evidence="6">Belongs to the TVP38/TMEM64 family.</text>
</comment>
<feature type="transmembrane region" description="Helical" evidence="6">
    <location>
        <begin position="101"/>
        <end position="124"/>
    </location>
</feature>
<keyword evidence="4 6" id="KW-1133">Transmembrane helix</keyword>
<evidence type="ECO:0000256" key="3">
    <source>
        <dbReference type="ARBA" id="ARBA00022692"/>
    </source>
</evidence>
<evidence type="ECO:0000256" key="5">
    <source>
        <dbReference type="ARBA" id="ARBA00023136"/>
    </source>
</evidence>
<evidence type="ECO:0000256" key="1">
    <source>
        <dbReference type="ARBA" id="ARBA00004651"/>
    </source>
</evidence>
<keyword evidence="2 6" id="KW-1003">Cell membrane</keyword>
<keyword evidence="3 6" id="KW-0812">Transmembrane</keyword>
<name>A0A418PYH0_9SPHN</name>
<dbReference type="InterPro" id="IPR032816">
    <property type="entry name" value="VTT_dom"/>
</dbReference>
<dbReference type="Pfam" id="PF09335">
    <property type="entry name" value="VTT_dom"/>
    <property type="match status" value="1"/>
</dbReference>
<organism evidence="8 9">
    <name type="scientific">Sphingomonas edaphi</name>
    <dbReference type="NCBI Taxonomy" id="2315689"/>
    <lineage>
        <taxon>Bacteria</taxon>
        <taxon>Pseudomonadati</taxon>
        <taxon>Pseudomonadota</taxon>
        <taxon>Alphaproteobacteria</taxon>
        <taxon>Sphingomonadales</taxon>
        <taxon>Sphingomonadaceae</taxon>
        <taxon>Sphingomonas</taxon>
    </lineage>
</organism>
<evidence type="ECO:0000256" key="2">
    <source>
        <dbReference type="ARBA" id="ARBA00022475"/>
    </source>
</evidence>
<dbReference type="PANTHER" id="PTHR12677:SF59">
    <property type="entry name" value="GOLGI APPARATUS MEMBRANE PROTEIN TVP38-RELATED"/>
    <property type="match status" value="1"/>
</dbReference>
<feature type="transmembrane region" description="Helical" evidence="6">
    <location>
        <begin position="16"/>
        <end position="39"/>
    </location>
</feature>
<gene>
    <name evidence="8" type="ORF">D3M59_11335</name>
</gene>
<proteinExistence type="inferred from homology"/>
<comment type="caution">
    <text evidence="6">Lacks conserved residue(s) required for the propagation of feature annotation.</text>
</comment>
<keyword evidence="9" id="KW-1185">Reference proteome</keyword>
<keyword evidence="5 6" id="KW-0472">Membrane</keyword>
<sequence length="155" mass="16395">MHEFLLSAATFFENDVLVGLFFFAGTAIVISLWIPGFLLPIAASSGAVLDAWAGSTAVACGALVGSMAIFATSRRIGRDRLPSKLVDFIHRFEHQFRSHGAWCVFLLRLIGAPHFLVSAGSALMLIRARYFALATLAGMVPGILLAATAGSSLAA</sequence>
<dbReference type="InterPro" id="IPR015414">
    <property type="entry name" value="TMEM64"/>
</dbReference>
<feature type="transmembrane region" description="Helical" evidence="6">
    <location>
        <begin position="51"/>
        <end position="71"/>
    </location>
</feature>
<dbReference type="AlphaFoldDB" id="A0A418PYH0"/>
<dbReference type="RefSeq" id="WP_119533789.1">
    <property type="nucleotide sequence ID" value="NZ_QXTF01000004.1"/>
</dbReference>
<accession>A0A418PYH0</accession>
<evidence type="ECO:0000313" key="8">
    <source>
        <dbReference type="EMBL" id="RIX27134.1"/>
    </source>
</evidence>
<dbReference type="PANTHER" id="PTHR12677">
    <property type="entry name" value="GOLGI APPARATUS MEMBRANE PROTEIN TVP38-RELATED"/>
    <property type="match status" value="1"/>
</dbReference>
<comment type="caution">
    <text evidence="8">The sequence shown here is derived from an EMBL/GenBank/DDBJ whole genome shotgun (WGS) entry which is preliminary data.</text>
</comment>
<evidence type="ECO:0000313" key="9">
    <source>
        <dbReference type="Proteomes" id="UP000285023"/>
    </source>
</evidence>
<feature type="domain" description="VTT" evidence="7">
    <location>
        <begin position="40"/>
        <end position="151"/>
    </location>
</feature>
<dbReference type="Proteomes" id="UP000285023">
    <property type="component" value="Unassembled WGS sequence"/>
</dbReference>
<feature type="transmembrane region" description="Helical" evidence="6">
    <location>
        <begin position="130"/>
        <end position="154"/>
    </location>
</feature>
<reference evidence="8 9" key="1">
    <citation type="submission" date="2018-09" db="EMBL/GenBank/DDBJ databases">
        <title>Sphingomonas sp. DAC4.</title>
        <authorList>
            <person name="Seo T."/>
        </authorList>
    </citation>
    <scope>NUCLEOTIDE SEQUENCE [LARGE SCALE GENOMIC DNA]</scope>
    <source>
        <strain evidence="8 9">DAC4</strain>
    </source>
</reference>
<evidence type="ECO:0000259" key="7">
    <source>
        <dbReference type="Pfam" id="PF09335"/>
    </source>
</evidence>
<comment type="subcellular location">
    <subcellularLocation>
        <location evidence="1 6">Cell membrane</location>
        <topology evidence="1 6">Multi-pass membrane protein</topology>
    </subcellularLocation>
</comment>
<evidence type="ECO:0000256" key="6">
    <source>
        <dbReference type="RuleBase" id="RU366058"/>
    </source>
</evidence>
<dbReference type="GO" id="GO:0005886">
    <property type="term" value="C:plasma membrane"/>
    <property type="evidence" value="ECO:0007669"/>
    <property type="project" value="UniProtKB-SubCell"/>
</dbReference>
<protein>
    <recommendedName>
        <fullName evidence="6">TVP38/TMEM64 family membrane protein</fullName>
    </recommendedName>
</protein>
<dbReference type="EMBL" id="QXTF01000004">
    <property type="protein sequence ID" value="RIX27134.1"/>
    <property type="molecule type" value="Genomic_DNA"/>
</dbReference>
<dbReference type="OrthoDB" id="7597085at2"/>
<evidence type="ECO:0000256" key="4">
    <source>
        <dbReference type="ARBA" id="ARBA00022989"/>
    </source>
</evidence>